<evidence type="ECO:0000313" key="4">
    <source>
        <dbReference type="Proteomes" id="UP000022910"/>
    </source>
</evidence>
<protein>
    <recommendedName>
        <fullName evidence="2">Ricin B lectin domain-containing protein</fullName>
    </recommendedName>
</protein>
<dbReference type="SUPFAM" id="SSF50370">
    <property type="entry name" value="Ricin B-like lectins"/>
    <property type="match status" value="1"/>
</dbReference>
<proteinExistence type="predicted"/>
<evidence type="ECO:0000256" key="1">
    <source>
        <dbReference type="SAM" id="Phobius"/>
    </source>
</evidence>
<evidence type="ECO:0000313" key="3">
    <source>
        <dbReference type="EMBL" id="EXX74521.1"/>
    </source>
</evidence>
<keyword evidence="1" id="KW-0812">Transmembrane</keyword>
<keyword evidence="1" id="KW-1133">Transmembrane helix</keyword>
<dbReference type="EMBL" id="JEMT01012842">
    <property type="protein sequence ID" value="EXX74521.1"/>
    <property type="molecule type" value="Genomic_DNA"/>
</dbReference>
<sequence>MSHVYVLGVKRISTFFRFSNTILKTIVTSQKSESDNDVPYQLWRHENGYLINKQTNLYLDVDSDVRVFEFRKLGKHIVLCHQKPDTNGANQQWTLTKEGYIVLKSHPKYVINVKGTKMVHTLCFLIVIQYLLQGVILPSGK</sequence>
<dbReference type="Proteomes" id="UP000022910">
    <property type="component" value="Unassembled WGS sequence"/>
</dbReference>
<comment type="caution">
    <text evidence="3">The sequence shown here is derived from an EMBL/GenBank/DDBJ whole genome shotgun (WGS) entry which is preliminary data.</text>
</comment>
<dbReference type="Pfam" id="PF14200">
    <property type="entry name" value="RicinB_lectin_2"/>
    <property type="match status" value="1"/>
</dbReference>
<keyword evidence="4" id="KW-1185">Reference proteome</keyword>
<dbReference type="InterPro" id="IPR000772">
    <property type="entry name" value="Ricin_B_lectin"/>
</dbReference>
<keyword evidence="1" id="KW-0472">Membrane</keyword>
<dbReference type="InterPro" id="IPR035992">
    <property type="entry name" value="Ricin_B-like_lectins"/>
</dbReference>
<dbReference type="AlphaFoldDB" id="A0A015LP58"/>
<accession>A0A015LP58</accession>
<name>A0A015LP58_RHIIW</name>
<gene>
    <name evidence="3" type="ORF">RirG_050190</name>
</gene>
<feature type="transmembrane region" description="Helical" evidence="1">
    <location>
        <begin position="118"/>
        <end position="137"/>
    </location>
</feature>
<feature type="domain" description="Ricin B lectin" evidence="2">
    <location>
        <begin position="40"/>
        <end position="114"/>
    </location>
</feature>
<dbReference type="HOGENOM" id="CLU_1826352_0_0_1"/>
<organism evidence="3 4">
    <name type="scientific">Rhizophagus irregularis (strain DAOM 197198w)</name>
    <name type="common">Glomus intraradices</name>
    <dbReference type="NCBI Taxonomy" id="1432141"/>
    <lineage>
        <taxon>Eukaryota</taxon>
        <taxon>Fungi</taxon>
        <taxon>Fungi incertae sedis</taxon>
        <taxon>Mucoromycota</taxon>
        <taxon>Glomeromycotina</taxon>
        <taxon>Glomeromycetes</taxon>
        <taxon>Glomerales</taxon>
        <taxon>Glomeraceae</taxon>
        <taxon>Rhizophagus</taxon>
    </lineage>
</organism>
<dbReference type="Gene3D" id="2.80.10.50">
    <property type="match status" value="1"/>
</dbReference>
<dbReference type="OrthoDB" id="9895617at2759"/>
<evidence type="ECO:0000259" key="2">
    <source>
        <dbReference type="Pfam" id="PF14200"/>
    </source>
</evidence>
<reference evidence="3 4" key="1">
    <citation type="submission" date="2014-02" db="EMBL/GenBank/DDBJ databases">
        <title>Single nucleus genome sequencing reveals high similarity among nuclei of an endomycorrhizal fungus.</title>
        <authorList>
            <person name="Lin K."/>
            <person name="Geurts R."/>
            <person name="Zhang Z."/>
            <person name="Limpens E."/>
            <person name="Saunders D.G."/>
            <person name="Mu D."/>
            <person name="Pang E."/>
            <person name="Cao H."/>
            <person name="Cha H."/>
            <person name="Lin T."/>
            <person name="Zhou Q."/>
            <person name="Shang Y."/>
            <person name="Li Y."/>
            <person name="Ivanov S."/>
            <person name="Sharma T."/>
            <person name="Velzen R.V."/>
            <person name="Ruijter N.D."/>
            <person name="Aanen D.K."/>
            <person name="Win J."/>
            <person name="Kamoun S."/>
            <person name="Bisseling T."/>
            <person name="Huang S."/>
        </authorList>
    </citation>
    <scope>NUCLEOTIDE SEQUENCE [LARGE SCALE GENOMIC DNA]</scope>
    <source>
        <strain evidence="4">DAOM197198w</strain>
    </source>
</reference>
<dbReference type="STRING" id="1432141.A0A015LP58"/>